<dbReference type="InterPro" id="IPR045851">
    <property type="entry name" value="AMP-bd_C_sf"/>
</dbReference>
<dbReference type="InterPro" id="IPR010071">
    <property type="entry name" value="AA_adenyl_dom"/>
</dbReference>
<dbReference type="SUPFAM" id="SSF53474">
    <property type="entry name" value="alpha/beta-Hydrolases"/>
    <property type="match status" value="1"/>
</dbReference>
<dbReference type="SUPFAM" id="SSF47336">
    <property type="entry name" value="ACP-like"/>
    <property type="match status" value="1"/>
</dbReference>
<dbReference type="Gene3D" id="3.40.50.1820">
    <property type="entry name" value="alpha/beta hydrolase"/>
    <property type="match status" value="1"/>
</dbReference>
<comment type="caution">
    <text evidence="8">The sequence shown here is derived from an EMBL/GenBank/DDBJ whole genome shotgun (WGS) entry which is preliminary data.</text>
</comment>
<proteinExistence type="predicted"/>
<evidence type="ECO:0000256" key="5">
    <source>
        <dbReference type="ARBA" id="ARBA00022598"/>
    </source>
</evidence>
<keyword evidence="4" id="KW-0597">Phosphoprotein</keyword>
<dbReference type="InterPro" id="IPR029058">
    <property type="entry name" value="AB_hydrolase_fold"/>
</dbReference>
<accession>A0ABT1QJD6</accession>
<dbReference type="Pfam" id="PF00975">
    <property type="entry name" value="Thioesterase"/>
    <property type="match status" value="1"/>
</dbReference>
<evidence type="ECO:0000256" key="6">
    <source>
        <dbReference type="SAM" id="MobiDB-lite"/>
    </source>
</evidence>
<dbReference type="Gene3D" id="3.30.559.30">
    <property type="entry name" value="Nonribosomal peptide synthetase, condensation domain"/>
    <property type="match status" value="1"/>
</dbReference>
<dbReference type="InterPro" id="IPR020845">
    <property type="entry name" value="AMP-binding_CS"/>
</dbReference>
<comment type="pathway">
    <text evidence="2">Siderophore biosynthesis.</text>
</comment>
<evidence type="ECO:0000259" key="7">
    <source>
        <dbReference type="PROSITE" id="PS50075"/>
    </source>
</evidence>
<dbReference type="InterPro" id="IPR041464">
    <property type="entry name" value="TubC_N"/>
</dbReference>
<dbReference type="Gene3D" id="3.30.559.10">
    <property type="entry name" value="Chloramphenicol acetyltransferase-like domain"/>
    <property type="match status" value="1"/>
</dbReference>
<dbReference type="Proteomes" id="UP001524501">
    <property type="component" value="Unassembled WGS sequence"/>
</dbReference>
<dbReference type="PANTHER" id="PTHR45527">
    <property type="entry name" value="NONRIBOSOMAL PEPTIDE SYNTHETASE"/>
    <property type="match status" value="1"/>
</dbReference>
<evidence type="ECO:0000256" key="1">
    <source>
        <dbReference type="ARBA" id="ARBA00001957"/>
    </source>
</evidence>
<dbReference type="Pfam" id="PF18563">
    <property type="entry name" value="TubC_N"/>
    <property type="match status" value="1"/>
</dbReference>
<dbReference type="InterPro" id="IPR020802">
    <property type="entry name" value="TesA-like"/>
</dbReference>
<dbReference type="SMART" id="SM00824">
    <property type="entry name" value="PKS_TE"/>
    <property type="match status" value="1"/>
</dbReference>
<dbReference type="Pfam" id="PF00668">
    <property type="entry name" value="Condensation"/>
    <property type="match status" value="1"/>
</dbReference>
<sequence>MTKTDALLDQLRTKGVRLRLVGDRIKYTGPPDAVDDGLRGKIAQHKAALLRMLAADENWHRTRRQNRTDESFELTDLQQAYMVGEQGLEGKRPAVMYHEYSVDGVDSELLDGALRRIRSRRSAMRLAFDPEGRQWVTPPDNDPVLVVVDVTDSEHLTALRTNLIRDLPPLTSGRPYLFRLLRCPEGDRLQLALRLIAFDGASTLMLLREITRCYLDAEYRPSAERATFGDFVAARSHAREGVRYQNALSYWRSRAGDLPGPLRWPSVASSDPHPTGKALVRRTIRLSAPSWQAFSENARRHGIPNVSALFGLFAELAQRWSGEDAGTITVLLTQRSTGDPDLDTVWGNCSMTTPVVTRNTNGPFVERARAHQQALFESLEHQSVGGVEISRIRQRTAVTGPTGNLVVFTSGIDLVPESGPGFILDLPGSELVSSSLSTPQVSLDQQVDLEHGALVCTTDFDETMFSPTLIDSFLKVYESALHSLSTDPKAWTTQKVLHVAPGDLLDRTRINNTAQNLRPVTLDGPVLTQGQISLSRTAIVDSRGTLSYVDLVNQVDSLAARLIGTGVRSGDLVGLHLPRGRDQVVAALAVQRVGAAYLPADPSWPDGRIRTILEHSRVVVLVTTAPDGGLGITPGPSAQSAPDGETEDSTLRSVDDLAYVIYTSGSTGTPKGVAMSHRATANTISDLIGRFDLGSDDTVLGVSSIAFDLSVFDIFATLRVGARLVIPADRGGPSPEEWADLIRTHRVTVWNSVPQLMQLLLEHLGDNATNTLAELRLVMLSGDWVPPSLVTELHRVAPQAAVHSLGGATEAAIWSNSFDTAETPPDWPSIPYGFPLANQQMHVLHQDGSPAPEWIPGDLYIGGVGLARGYLNDPERTADHFIEHPELGRLYRTGDRARYRPGGVLEFLGRKDNQVKIDGYRIELGEVEASLRGAPGVAAAVAVVLEDHNSRILVAAVVVEDGRSIDPRGLRATAGRDLPPYMVPRAITVIEALPLSGNGKVDRNAVSRLVRTDMSQQQSATGPRKVLTEPEQDLARMWAEVIPPFEFDTESDFFACGGNSLAGMRLVNRIRRVWGRDVPLSLIFENRTLAEMASAVSAAEQRNPVIVTLTPGRLRHVLMPHPVGGNIVCYAELADALAQTLGADWGFHAFRAPGLAPGEDPIGDLDEISTIAAQEVARTIPEGSIDLVGWSMGGILARLLAARLTAAGREVGAVVAIDSYGPGGENSGPHTDAFVGFFENITGGGPVRELLRPVSDTELSANPAEHLTTGQDQLVRAGLLVEPFEPAQLLTLFRVHRANAEALVNYTKLDDTDPPTLSIGAQNRAAFSRLAPRPEGHEMHTIAHTDHYSIMAEPARQQLSELISDHLSRLSGRTS</sequence>
<dbReference type="Pfam" id="PF00501">
    <property type="entry name" value="AMP-binding"/>
    <property type="match status" value="1"/>
</dbReference>
<evidence type="ECO:0000313" key="8">
    <source>
        <dbReference type="EMBL" id="MCQ4122366.1"/>
    </source>
</evidence>
<dbReference type="Pfam" id="PF13193">
    <property type="entry name" value="AMP-binding_C"/>
    <property type="match status" value="1"/>
</dbReference>
<dbReference type="InterPro" id="IPR036736">
    <property type="entry name" value="ACP-like_sf"/>
</dbReference>
<dbReference type="Gene3D" id="1.10.1200.10">
    <property type="entry name" value="ACP-like"/>
    <property type="match status" value="1"/>
</dbReference>
<keyword evidence="3" id="KW-0596">Phosphopantetheine</keyword>
<dbReference type="InterPro" id="IPR001031">
    <property type="entry name" value="Thioesterase"/>
</dbReference>
<dbReference type="Gene3D" id="2.30.38.10">
    <property type="entry name" value="Luciferase, Domain 3"/>
    <property type="match status" value="1"/>
</dbReference>
<keyword evidence="5" id="KW-0436">Ligase</keyword>
<dbReference type="InterPro" id="IPR020806">
    <property type="entry name" value="PKS_PP-bd"/>
</dbReference>
<dbReference type="PROSITE" id="PS50075">
    <property type="entry name" value="CARRIER"/>
    <property type="match status" value="1"/>
</dbReference>
<dbReference type="PROSITE" id="PS00012">
    <property type="entry name" value="PHOSPHOPANTETHEINE"/>
    <property type="match status" value="1"/>
</dbReference>
<evidence type="ECO:0000256" key="2">
    <source>
        <dbReference type="ARBA" id="ARBA00004924"/>
    </source>
</evidence>
<gene>
    <name evidence="8" type="ORF">NOF53_24960</name>
</gene>
<dbReference type="InterPro" id="IPR025110">
    <property type="entry name" value="AMP-bd_C"/>
</dbReference>
<dbReference type="InterPro" id="IPR006162">
    <property type="entry name" value="Ppantetheine_attach_site"/>
</dbReference>
<reference evidence="8 9" key="1">
    <citation type="submission" date="2022-07" db="EMBL/GenBank/DDBJ databases">
        <title>Degradation activity of malathion, p-nitrophenol and potential low-temperature adaptation strategy of Rhodococcus sp. FXJ9.536.</title>
        <authorList>
            <person name="Huang J."/>
            <person name="Huang Y."/>
        </authorList>
    </citation>
    <scope>NUCLEOTIDE SEQUENCE [LARGE SCALE GENOMIC DNA]</scope>
    <source>
        <strain evidence="8 9">FXJ9.536</strain>
    </source>
</reference>
<dbReference type="Gene3D" id="3.30.300.30">
    <property type="match status" value="1"/>
</dbReference>
<dbReference type="InterPro" id="IPR000873">
    <property type="entry name" value="AMP-dep_synth/lig_dom"/>
</dbReference>
<dbReference type="PANTHER" id="PTHR45527:SF10">
    <property type="entry name" value="PYOCHELIN SYNTHASE PCHF"/>
    <property type="match status" value="1"/>
</dbReference>
<dbReference type="InterPro" id="IPR001242">
    <property type="entry name" value="Condensation_dom"/>
</dbReference>
<dbReference type="InterPro" id="IPR044894">
    <property type="entry name" value="TubC_N_sf"/>
</dbReference>
<evidence type="ECO:0000256" key="3">
    <source>
        <dbReference type="ARBA" id="ARBA00022450"/>
    </source>
</evidence>
<evidence type="ECO:0000256" key="4">
    <source>
        <dbReference type="ARBA" id="ARBA00022553"/>
    </source>
</evidence>
<name>A0ABT1QJD6_9NOCA</name>
<feature type="domain" description="Carrier" evidence="7">
    <location>
        <begin position="1025"/>
        <end position="1100"/>
    </location>
</feature>
<feature type="region of interest" description="Disordered" evidence="6">
    <location>
        <begin position="630"/>
        <end position="649"/>
    </location>
</feature>
<dbReference type="Gene3D" id="1.10.10.1830">
    <property type="entry name" value="Non-ribosomal peptide synthase, adenylation domain"/>
    <property type="match status" value="1"/>
</dbReference>
<dbReference type="Gene3D" id="3.40.50.980">
    <property type="match status" value="2"/>
</dbReference>
<protein>
    <submittedName>
        <fullName evidence="8">Amino acid adenylation domain-containing protein</fullName>
    </submittedName>
</protein>
<dbReference type="InterPro" id="IPR009081">
    <property type="entry name" value="PP-bd_ACP"/>
</dbReference>
<dbReference type="NCBIfam" id="TIGR01733">
    <property type="entry name" value="AA-adenyl-dom"/>
    <property type="match status" value="1"/>
</dbReference>
<dbReference type="EMBL" id="JANFQF010000028">
    <property type="protein sequence ID" value="MCQ4122366.1"/>
    <property type="molecule type" value="Genomic_DNA"/>
</dbReference>
<dbReference type="RefSeq" id="WP_255973900.1">
    <property type="nucleotide sequence ID" value="NZ_JANFQF010000028.1"/>
</dbReference>
<dbReference type="InterPro" id="IPR023213">
    <property type="entry name" value="CAT-like_dom_sf"/>
</dbReference>
<evidence type="ECO:0000313" key="9">
    <source>
        <dbReference type="Proteomes" id="UP001524501"/>
    </source>
</evidence>
<comment type="cofactor">
    <cofactor evidence="1">
        <name>pantetheine 4'-phosphate</name>
        <dbReference type="ChEBI" id="CHEBI:47942"/>
    </cofactor>
</comment>
<dbReference type="SUPFAM" id="SSF56801">
    <property type="entry name" value="Acetyl-CoA synthetase-like"/>
    <property type="match status" value="1"/>
</dbReference>
<dbReference type="SMART" id="SM00823">
    <property type="entry name" value="PKS_PP"/>
    <property type="match status" value="1"/>
</dbReference>
<dbReference type="SUPFAM" id="SSF52777">
    <property type="entry name" value="CoA-dependent acyltransferases"/>
    <property type="match status" value="2"/>
</dbReference>
<dbReference type="Pfam" id="PF00550">
    <property type="entry name" value="PP-binding"/>
    <property type="match status" value="1"/>
</dbReference>
<organism evidence="8 9">
    <name type="scientific">Rhodococcus tibetensis</name>
    <dbReference type="NCBI Taxonomy" id="2965064"/>
    <lineage>
        <taxon>Bacteria</taxon>
        <taxon>Bacillati</taxon>
        <taxon>Actinomycetota</taxon>
        <taxon>Actinomycetes</taxon>
        <taxon>Mycobacteriales</taxon>
        <taxon>Nocardiaceae</taxon>
        <taxon>Rhodococcus</taxon>
    </lineage>
</organism>
<dbReference type="PROSITE" id="PS00455">
    <property type="entry name" value="AMP_BINDING"/>
    <property type="match status" value="1"/>
</dbReference>
<keyword evidence="9" id="KW-1185">Reference proteome</keyword>